<dbReference type="Pfam" id="PF02515">
    <property type="entry name" value="CoA_transf_3"/>
    <property type="match status" value="1"/>
</dbReference>
<dbReference type="InterPro" id="IPR050483">
    <property type="entry name" value="CoA-transferase_III_domain"/>
</dbReference>
<organism evidence="3 4">
    <name type="scientific">Streptomyces caniscabiei</name>
    <dbReference type="NCBI Taxonomy" id="2746961"/>
    <lineage>
        <taxon>Bacteria</taxon>
        <taxon>Bacillati</taxon>
        <taxon>Actinomycetota</taxon>
        <taxon>Actinomycetes</taxon>
        <taxon>Kitasatosporales</taxon>
        <taxon>Streptomycetaceae</taxon>
        <taxon>Streptomyces</taxon>
    </lineage>
</organism>
<dbReference type="Gene3D" id="3.30.1540.10">
    <property type="entry name" value="formyl-coa transferase, domain 3"/>
    <property type="match status" value="1"/>
</dbReference>
<evidence type="ECO:0000256" key="2">
    <source>
        <dbReference type="SAM" id="MobiDB-lite"/>
    </source>
</evidence>
<dbReference type="PANTHER" id="PTHR48207:SF3">
    <property type="entry name" value="SUCCINATE--HYDROXYMETHYLGLUTARATE COA-TRANSFERASE"/>
    <property type="match status" value="1"/>
</dbReference>
<keyword evidence="1 3" id="KW-0808">Transferase</keyword>
<reference evidence="3 4" key="1">
    <citation type="journal article" date="2023" name="Microb. Genom.">
        <title>Mesoterricola silvestris gen. nov., sp. nov., Mesoterricola sediminis sp. nov., Geothrix oryzae sp. nov., Geothrix edaphica sp. nov., Geothrix rubra sp. nov., and Geothrix limicola sp. nov., six novel members of Acidobacteriota isolated from soils.</title>
        <authorList>
            <person name="Weisberg A.J."/>
            <person name="Pearce E."/>
            <person name="Kramer C.G."/>
            <person name="Chang J.H."/>
            <person name="Clarke C.R."/>
        </authorList>
    </citation>
    <scope>NUCLEOTIDE SEQUENCE [LARGE SCALE GENOMIC DNA]</scope>
    <source>
        <strain evidence="3 4">NE20-4-1</strain>
    </source>
</reference>
<feature type="compositionally biased region" description="Low complexity" evidence="2">
    <location>
        <begin position="346"/>
        <end position="361"/>
    </location>
</feature>
<dbReference type="SUPFAM" id="SSF89796">
    <property type="entry name" value="CoA-transferase family III (CaiB/BaiF)"/>
    <property type="match status" value="1"/>
</dbReference>
<dbReference type="EMBL" id="JARAWJ010000008">
    <property type="protein sequence ID" value="MDX3038096.1"/>
    <property type="molecule type" value="Genomic_DNA"/>
</dbReference>
<feature type="region of interest" description="Disordered" evidence="2">
    <location>
        <begin position="346"/>
        <end position="434"/>
    </location>
</feature>
<name>A0ABU4MLH1_9ACTN</name>
<evidence type="ECO:0000256" key="1">
    <source>
        <dbReference type="ARBA" id="ARBA00022679"/>
    </source>
</evidence>
<dbReference type="Proteomes" id="UP001282474">
    <property type="component" value="Unassembled WGS sequence"/>
</dbReference>
<comment type="caution">
    <text evidence="3">The sequence shown here is derived from an EMBL/GenBank/DDBJ whole genome shotgun (WGS) entry which is preliminary data.</text>
</comment>
<evidence type="ECO:0000313" key="3">
    <source>
        <dbReference type="EMBL" id="MDX3038096.1"/>
    </source>
</evidence>
<dbReference type="InterPro" id="IPR023606">
    <property type="entry name" value="CoA-Trfase_III_dom_1_sf"/>
</dbReference>
<keyword evidence="4" id="KW-1185">Reference proteome</keyword>
<sequence>MEGLRVADFSRVLAGPYATMLLADLGADVVKVERPGTGDDTRAWHPPADHDGTSTYFLGVNRNKRSVTLDLTTDVGREQARALVAGCDVLVENFRPGTMERLGLGPAELRARQPELVYCSISGFGSGAGAAIPGYDLLVQAVGGLMSVTGEAAGEPVKAGVALVDVITGLHASLGIMAALRHRDATGQGQHVEVNLLSSLLSALVNQASAFAVAGVVPGRMGNAHPSIAPYETFRAADRPIAVAVGNDRQFAALADLVGDPGLARDDRFRTNTDRVAHRAELRDILTARLGAAGADHWSALLLAAGVPAGPVNTVEEAFDFARKLGLPGIVDIPADPADVADVADAADPADPADPAGARPARQVANPITLSATPVRYDRPPPRLGQHTAEILPPSAPRATEPDTTEPDTTEPDMTEAHPTHANTMNTTNHRSPR</sequence>
<feature type="compositionally biased region" description="Polar residues" evidence="2">
    <location>
        <begin position="421"/>
        <end position="434"/>
    </location>
</feature>
<evidence type="ECO:0000313" key="4">
    <source>
        <dbReference type="Proteomes" id="UP001282474"/>
    </source>
</evidence>
<accession>A0ABU4MLH1</accession>
<gene>
    <name evidence="3" type="ORF">PV383_13080</name>
</gene>
<protein>
    <submittedName>
        <fullName evidence="3">CoA transferase</fullName>
    </submittedName>
</protein>
<feature type="compositionally biased region" description="Acidic residues" evidence="2">
    <location>
        <begin position="403"/>
        <end position="414"/>
    </location>
</feature>
<proteinExistence type="predicted"/>
<dbReference type="Gene3D" id="3.40.50.10540">
    <property type="entry name" value="Crotonobetainyl-coa:carnitine coa-transferase, domain 1"/>
    <property type="match status" value="1"/>
</dbReference>
<dbReference type="GO" id="GO:0016740">
    <property type="term" value="F:transferase activity"/>
    <property type="evidence" value="ECO:0007669"/>
    <property type="project" value="UniProtKB-KW"/>
</dbReference>
<dbReference type="InterPro" id="IPR044855">
    <property type="entry name" value="CoA-Trfase_III_dom3_sf"/>
</dbReference>
<dbReference type="PANTHER" id="PTHR48207">
    <property type="entry name" value="SUCCINATE--HYDROXYMETHYLGLUTARATE COA-TRANSFERASE"/>
    <property type="match status" value="1"/>
</dbReference>
<dbReference type="InterPro" id="IPR003673">
    <property type="entry name" value="CoA-Trfase_fam_III"/>
</dbReference>